<organism evidence="4 5">
    <name type="scientific">Abiotrophia defectiva</name>
    <name type="common">Streptococcus defectivus</name>
    <dbReference type="NCBI Taxonomy" id="46125"/>
    <lineage>
        <taxon>Bacteria</taxon>
        <taxon>Bacillati</taxon>
        <taxon>Bacillota</taxon>
        <taxon>Bacilli</taxon>
        <taxon>Lactobacillales</taxon>
        <taxon>Aerococcaceae</taxon>
        <taxon>Abiotrophia</taxon>
    </lineage>
</organism>
<dbReference type="InterPro" id="IPR036291">
    <property type="entry name" value="NAD(P)-bd_dom_sf"/>
</dbReference>
<dbReference type="Gene3D" id="3.40.50.720">
    <property type="entry name" value="NAD(P)-binding Rossmann-like Domain"/>
    <property type="match status" value="1"/>
</dbReference>
<dbReference type="PANTHER" id="PTHR43708">
    <property type="entry name" value="CONSERVED EXPRESSED OXIDOREDUCTASE (EUROFUNG)"/>
    <property type="match status" value="1"/>
</dbReference>
<evidence type="ECO:0000313" key="4">
    <source>
        <dbReference type="EMBL" id="MBF0934525.1"/>
    </source>
</evidence>
<sequence length="349" mass="40247">MTTQPLTLAYIGNGKSTNRYHLPFVDQLPHLFRVKSIYVRHFNFAWPKRPDIHYSQDLVAILADSEVDLVVITTPLDSHYDYIKQALLAGKHVLCEKPFLATAQEARELFDLAEALGLHLECYQNRRYDSDYLTSLEVIESGKLGDLLEVEMHFDYYRPEVPQGQETFTLNSSFLYSHACHTLDQVIAYFGRPDRVVYDVRSLLGPNRMNDYFDLDLYYGPLKVSVKSSYFRLEERPSFQLYGNKGSFIKASKDRQEEDLKAFYMPDQPDFGLDRPEHYGILSSLDQEGRPVRQAIQSQRGDYGRVYQALYATVREGAPRRVQPQETLLQLEILEAGIASLKASWHVTP</sequence>
<comment type="caution">
    <text evidence="4">The sequence shown here is derived from an EMBL/GenBank/DDBJ whole genome shotgun (WGS) entry which is preliminary data.</text>
</comment>
<dbReference type="InterPro" id="IPR000683">
    <property type="entry name" value="Gfo/Idh/MocA-like_OxRdtase_N"/>
</dbReference>
<feature type="domain" description="Gfo/Idh/MocA-like oxidoreductase N-terminal" evidence="2">
    <location>
        <begin position="9"/>
        <end position="118"/>
    </location>
</feature>
<evidence type="ECO:0000259" key="2">
    <source>
        <dbReference type="Pfam" id="PF01408"/>
    </source>
</evidence>
<evidence type="ECO:0000259" key="3">
    <source>
        <dbReference type="Pfam" id="PF02894"/>
    </source>
</evidence>
<accession>A0A929MQM8</accession>
<feature type="domain" description="Gfo/Idh/MocA-like oxidoreductase C-terminal" evidence="3">
    <location>
        <begin position="137"/>
        <end position="342"/>
    </location>
</feature>
<comment type="similarity">
    <text evidence="1">Belongs to the Gfo/Idh/MocA family.</text>
</comment>
<dbReference type="Proteomes" id="UP000757900">
    <property type="component" value="Unassembled WGS sequence"/>
</dbReference>
<dbReference type="SUPFAM" id="SSF51735">
    <property type="entry name" value="NAD(P)-binding Rossmann-fold domains"/>
    <property type="match status" value="1"/>
</dbReference>
<dbReference type="Pfam" id="PF01408">
    <property type="entry name" value="GFO_IDH_MocA"/>
    <property type="match status" value="1"/>
</dbReference>
<name>A0A929MQM8_ABIDE</name>
<dbReference type="GO" id="GO:0000166">
    <property type="term" value="F:nucleotide binding"/>
    <property type="evidence" value="ECO:0007669"/>
    <property type="project" value="InterPro"/>
</dbReference>
<evidence type="ECO:0000313" key="5">
    <source>
        <dbReference type="Proteomes" id="UP000757900"/>
    </source>
</evidence>
<dbReference type="AlphaFoldDB" id="A0A929MQM8"/>
<evidence type="ECO:0000256" key="1">
    <source>
        <dbReference type="ARBA" id="ARBA00010928"/>
    </source>
</evidence>
<gene>
    <name evidence="4" type="ORF">HXK00_02635</name>
</gene>
<reference evidence="4" key="1">
    <citation type="submission" date="2020-04" db="EMBL/GenBank/DDBJ databases">
        <title>Deep metagenomics examines the oral microbiome during advanced dental caries in children, revealing novel taxa and co-occurrences with host molecules.</title>
        <authorList>
            <person name="Baker J.L."/>
            <person name="Morton J.T."/>
            <person name="Dinis M."/>
            <person name="Alvarez R."/>
            <person name="Tran N.C."/>
            <person name="Knight R."/>
            <person name="Edlund A."/>
        </authorList>
    </citation>
    <scope>NUCLEOTIDE SEQUENCE</scope>
    <source>
        <strain evidence="4">JCVI_23_bin.16</strain>
    </source>
</reference>
<dbReference type="PANTHER" id="PTHR43708:SF7">
    <property type="entry name" value="OXIDOREDUCTASE"/>
    <property type="match status" value="1"/>
</dbReference>
<protein>
    <submittedName>
        <fullName evidence="4">Gfo/Idh/MocA family oxidoreductase</fullName>
    </submittedName>
</protein>
<dbReference type="EMBL" id="JABZFV010000032">
    <property type="protein sequence ID" value="MBF0934525.1"/>
    <property type="molecule type" value="Genomic_DNA"/>
</dbReference>
<dbReference type="Gene3D" id="3.30.360.10">
    <property type="entry name" value="Dihydrodipicolinate Reductase, domain 2"/>
    <property type="match status" value="1"/>
</dbReference>
<proteinExistence type="inferred from homology"/>
<dbReference type="Pfam" id="PF02894">
    <property type="entry name" value="GFO_IDH_MocA_C"/>
    <property type="match status" value="1"/>
</dbReference>
<dbReference type="InterPro" id="IPR004104">
    <property type="entry name" value="Gfo/Idh/MocA-like_OxRdtase_C"/>
</dbReference>
<dbReference type="InterPro" id="IPR051317">
    <property type="entry name" value="Gfo/Idh/MocA_oxidoreduct"/>
</dbReference>